<name>A0ABR9J5G1_9MICC</name>
<dbReference type="EMBL" id="JADBEE010000001">
    <property type="protein sequence ID" value="MBE1514231.1"/>
    <property type="molecule type" value="Genomic_DNA"/>
</dbReference>
<dbReference type="InterPro" id="IPR002575">
    <property type="entry name" value="Aminoglycoside_PTrfase"/>
</dbReference>
<dbReference type="Proteomes" id="UP000636579">
    <property type="component" value="Unassembled WGS sequence"/>
</dbReference>
<dbReference type="Gene3D" id="3.90.1200.10">
    <property type="match status" value="1"/>
</dbReference>
<proteinExistence type="predicted"/>
<comment type="caution">
    <text evidence="2">The sequence shown here is derived from an EMBL/GenBank/DDBJ whole genome shotgun (WGS) entry which is preliminary data.</text>
</comment>
<feature type="domain" description="Aminoglycoside phosphotransferase" evidence="1">
    <location>
        <begin position="212"/>
        <end position="279"/>
    </location>
</feature>
<keyword evidence="3" id="KW-1185">Reference proteome</keyword>
<dbReference type="RefSeq" id="WP_192591007.1">
    <property type="nucleotide sequence ID" value="NZ_JADBEE010000001.1"/>
</dbReference>
<dbReference type="SUPFAM" id="SSF56112">
    <property type="entry name" value="Protein kinase-like (PK-like)"/>
    <property type="match status" value="1"/>
</dbReference>
<dbReference type="Pfam" id="PF01636">
    <property type="entry name" value="APH"/>
    <property type="match status" value="1"/>
</dbReference>
<dbReference type="InterPro" id="IPR011009">
    <property type="entry name" value="Kinase-like_dom_sf"/>
</dbReference>
<gene>
    <name evidence="2" type="ORF">H4W26_000986</name>
</gene>
<evidence type="ECO:0000313" key="3">
    <source>
        <dbReference type="Proteomes" id="UP000636579"/>
    </source>
</evidence>
<accession>A0ABR9J5G1</accession>
<protein>
    <submittedName>
        <fullName evidence="2">Thiamine kinase-like enzyme</fullName>
    </submittedName>
</protein>
<evidence type="ECO:0000313" key="2">
    <source>
        <dbReference type="EMBL" id="MBE1514231.1"/>
    </source>
</evidence>
<reference evidence="2 3" key="1">
    <citation type="submission" date="2020-10" db="EMBL/GenBank/DDBJ databases">
        <title>Sequencing the genomes of 1000 actinobacteria strains.</title>
        <authorList>
            <person name="Klenk H.-P."/>
        </authorList>
    </citation>
    <scope>NUCLEOTIDE SEQUENCE [LARGE SCALE GENOMIC DNA]</scope>
    <source>
        <strain evidence="2 3">DSM 15474</strain>
    </source>
</reference>
<sequence length="370" mass="40058">MTPLPLPLPPETFTQAGVALRVTRAWPLPEESALILECADGEQRRAALWDQSGLRLQPTDTKLSALAEAAPGGVVVSHRWGRRAVVHQGERYIKVVRRGRSSAIMRGIARAGVFAETFRTPEVLELDDSTVTFSALQGLTLHDPALFSAVEWGHAWHQVMGAWTRAVRDGASSLEVPGLSRLTDGAGTVTHGPAQEVQVLQRWAGLVQPFIENPDLLWRNVETVSARLRGLPDVPLRPAHRDLHDKQLLWSPSAGPGLLDVDTACLADPALDLGNLRAHARLRVLQQLWAPHEARTVVAAVEAAAAQIGVSSSALRVYEQAAALRLGCVYAVRPAYSAVTAGLRLLDAPEREDENFLIPTSRSAHSRGTG</sequence>
<organism evidence="2 3">
    <name type="scientific">Nesterenkonia halotolerans</name>
    <dbReference type="NCBI Taxonomy" id="225325"/>
    <lineage>
        <taxon>Bacteria</taxon>
        <taxon>Bacillati</taxon>
        <taxon>Actinomycetota</taxon>
        <taxon>Actinomycetes</taxon>
        <taxon>Micrococcales</taxon>
        <taxon>Micrococcaceae</taxon>
        <taxon>Nesterenkonia</taxon>
    </lineage>
</organism>
<evidence type="ECO:0000259" key="1">
    <source>
        <dbReference type="Pfam" id="PF01636"/>
    </source>
</evidence>